<feature type="transmembrane region" description="Helical" evidence="4">
    <location>
        <begin position="28"/>
        <end position="46"/>
    </location>
</feature>
<organism evidence="5 6">
    <name type="scientific">Fusobacterium nucleatum subsp. nucleatum</name>
    <dbReference type="NCBI Taxonomy" id="76856"/>
    <lineage>
        <taxon>Bacteria</taxon>
        <taxon>Fusobacteriati</taxon>
        <taxon>Fusobacteriota</taxon>
        <taxon>Fusobacteriia</taxon>
        <taxon>Fusobacteriales</taxon>
        <taxon>Fusobacteriaceae</taxon>
        <taxon>Fusobacterium</taxon>
    </lineage>
</organism>
<dbReference type="Proteomes" id="UP000054800">
    <property type="component" value="Unassembled WGS sequence"/>
</dbReference>
<dbReference type="OrthoDB" id="90127at2"/>
<feature type="transmembrane region" description="Helical" evidence="4">
    <location>
        <begin position="235"/>
        <end position="255"/>
    </location>
</feature>
<dbReference type="GO" id="GO:0030255">
    <property type="term" value="P:protein secretion by the type IV secretion system"/>
    <property type="evidence" value="ECO:0007669"/>
    <property type="project" value="InterPro"/>
</dbReference>
<evidence type="ECO:0000313" key="6">
    <source>
        <dbReference type="Proteomes" id="UP000054800"/>
    </source>
</evidence>
<proteinExistence type="predicted"/>
<evidence type="ECO:0000256" key="1">
    <source>
        <dbReference type="ARBA" id="ARBA00022692"/>
    </source>
</evidence>
<keyword evidence="1 4" id="KW-0812">Transmembrane</keyword>
<dbReference type="AlphaFoldDB" id="A0A117MW81"/>
<name>A0A117MW81_FUSNC</name>
<evidence type="ECO:0000313" key="5">
    <source>
        <dbReference type="EMBL" id="KUL98239.1"/>
    </source>
</evidence>
<dbReference type="RefSeq" id="WP_059222420.1">
    <property type="nucleotide sequence ID" value="NZ_LMVH01000001.1"/>
</dbReference>
<feature type="transmembrane region" description="Helical" evidence="4">
    <location>
        <begin position="168"/>
        <end position="184"/>
    </location>
</feature>
<dbReference type="InterPro" id="IPR007688">
    <property type="entry name" value="Conjugal_tfr_TrbL/VirB6"/>
</dbReference>
<keyword evidence="2 4" id="KW-1133">Transmembrane helix</keyword>
<gene>
    <name evidence="5" type="ORF">RO03_01510</name>
</gene>
<reference evidence="5 6" key="1">
    <citation type="submission" date="2015-10" db="EMBL/GenBank/DDBJ databases">
        <authorList>
            <person name="Gilbert D.G."/>
        </authorList>
    </citation>
    <scope>NUCLEOTIDE SEQUENCE [LARGE SCALE GENOMIC DNA]</scope>
    <source>
        <strain evidence="5 6">ChDC F311</strain>
    </source>
</reference>
<evidence type="ECO:0000256" key="4">
    <source>
        <dbReference type="SAM" id="Phobius"/>
    </source>
</evidence>
<keyword evidence="3 4" id="KW-0472">Membrane</keyword>
<feature type="transmembrane region" description="Helical" evidence="4">
    <location>
        <begin position="142"/>
        <end position="162"/>
    </location>
</feature>
<evidence type="ECO:0000256" key="2">
    <source>
        <dbReference type="ARBA" id="ARBA00022989"/>
    </source>
</evidence>
<sequence length="332" mass="36392">MLGVDVQFILTAAVEFAGKIIKNLEPTVIAMFGALVVIDISLSFLFDESDGVNIFMKLIKKVLYYSFFFYIIKEYKEIMFHTLFEGAVQLGNFAATGSTSSSLDFKILNKYGVEFGDIAGGILTAIGFAALDYSGLESATTVGLMFIAAYLIFFLMLYVHIVTTFIKFYFMSGFAYILMSFAGFDKTKDITLKALNGLLAQAIEVFVLIIMLNFLEYLDNYSFFKVTGGIKDTLWTRWALILFMYALLSKTGSIASSLMSGAITSFGIGANAMAGGVSRMSSAPGRLIGGDINKASSYNAKARFGEDNGRSATYKAATFLLNKFNKSNNKES</sequence>
<dbReference type="EMBL" id="LMVH01000001">
    <property type="protein sequence ID" value="KUL98239.1"/>
    <property type="molecule type" value="Genomic_DNA"/>
</dbReference>
<dbReference type="Pfam" id="PF04610">
    <property type="entry name" value="TrbL"/>
    <property type="match status" value="1"/>
</dbReference>
<feature type="transmembrane region" description="Helical" evidence="4">
    <location>
        <begin position="196"/>
        <end position="215"/>
    </location>
</feature>
<evidence type="ECO:0000256" key="3">
    <source>
        <dbReference type="ARBA" id="ARBA00023136"/>
    </source>
</evidence>
<comment type="caution">
    <text evidence="5">The sequence shown here is derived from an EMBL/GenBank/DDBJ whole genome shotgun (WGS) entry which is preliminary data.</text>
</comment>
<protein>
    <submittedName>
        <fullName evidence="5">Conjugal transfer protein TrbL</fullName>
    </submittedName>
</protein>
<accession>A0A117MW81</accession>